<evidence type="ECO:0000256" key="5">
    <source>
        <dbReference type="SAM" id="MobiDB-lite"/>
    </source>
</evidence>
<feature type="transmembrane region" description="Helical" evidence="6">
    <location>
        <begin position="204"/>
        <end position="221"/>
    </location>
</feature>
<dbReference type="GO" id="GO:0006613">
    <property type="term" value="P:cotranslational protein targeting to membrane"/>
    <property type="evidence" value="ECO:0007669"/>
    <property type="project" value="TreeGrafter"/>
</dbReference>
<dbReference type="CDD" id="cd22559">
    <property type="entry name" value="Arl6IP1"/>
    <property type="match status" value="1"/>
</dbReference>
<comment type="subcellular location">
    <subcellularLocation>
        <location evidence="1">Membrane</location>
        <topology evidence="1">Multi-pass membrane protein</topology>
    </subcellularLocation>
</comment>
<organism evidence="8 9">
    <name type="scientific">Balaenoptera physalus</name>
    <name type="common">Fin whale</name>
    <name type="synonym">Balaena physalus</name>
    <dbReference type="NCBI Taxonomy" id="9770"/>
    <lineage>
        <taxon>Eukaryota</taxon>
        <taxon>Metazoa</taxon>
        <taxon>Chordata</taxon>
        <taxon>Craniata</taxon>
        <taxon>Vertebrata</taxon>
        <taxon>Euteleostomi</taxon>
        <taxon>Mammalia</taxon>
        <taxon>Eutheria</taxon>
        <taxon>Laurasiatheria</taxon>
        <taxon>Artiodactyla</taxon>
        <taxon>Whippomorpha</taxon>
        <taxon>Cetacea</taxon>
        <taxon>Mysticeti</taxon>
        <taxon>Balaenopteridae</taxon>
        <taxon>Balaenoptera</taxon>
    </lineage>
</organism>
<dbReference type="InterPro" id="IPR052114">
    <property type="entry name" value="ER_autophagy_membrane_reg"/>
</dbReference>
<dbReference type="PANTHER" id="PTHR20952">
    <property type="entry name" value="ADP-RIBOSYLATION-LIKE FACTOR 6-INTERACTING PROTEIN"/>
    <property type="match status" value="1"/>
</dbReference>
<dbReference type="OrthoDB" id="6416122at2759"/>
<feature type="region of interest" description="Disordered" evidence="5">
    <location>
        <begin position="1"/>
        <end position="48"/>
    </location>
</feature>
<evidence type="ECO:0000313" key="8">
    <source>
        <dbReference type="EMBL" id="KAB0392913.1"/>
    </source>
</evidence>
<evidence type="ECO:0000256" key="1">
    <source>
        <dbReference type="ARBA" id="ARBA00004141"/>
    </source>
</evidence>
<dbReference type="GO" id="GO:0005784">
    <property type="term" value="C:Sec61 translocon complex"/>
    <property type="evidence" value="ECO:0007669"/>
    <property type="project" value="TreeGrafter"/>
</dbReference>
<comment type="caution">
    <text evidence="8">The sequence shown here is derived from an EMBL/GenBank/DDBJ whole genome shotgun (WGS) entry which is preliminary data.</text>
</comment>
<feature type="transmembrane region" description="Helical" evidence="6">
    <location>
        <begin position="227"/>
        <end position="248"/>
    </location>
</feature>
<evidence type="ECO:0000313" key="9">
    <source>
        <dbReference type="Proteomes" id="UP000437017"/>
    </source>
</evidence>
<accession>A0A643BY03</accession>
<gene>
    <name evidence="8" type="ORF">E2I00_000933</name>
</gene>
<keyword evidence="4 6" id="KW-0472">Membrane</keyword>
<dbReference type="Proteomes" id="UP000437017">
    <property type="component" value="Unassembled WGS sequence"/>
</dbReference>
<dbReference type="EMBL" id="SGJD01003449">
    <property type="protein sequence ID" value="KAB0392913.1"/>
    <property type="molecule type" value="Genomic_DNA"/>
</dbReference>
<keyword evidence="9" id="KW-1185">Reference proteome</keyword>
<reference evidence="8 9" key="1">
    <citation type="journal article" date="2019" name="PLoS ONE">
        <title>Genomic analyses reveal an absence of contemporary introgressive admixture between fin whales and blue whales, despite known hybrids.</title>
        <authorList>
            <person name="Westbury M.V."/>
            <person name="Petersen B."/>
            <person name="Lorenzen E.D."/>
        </authorList>
    </citation>
    <scope>NUCLEOTIDE SEQUENCE [LARGE SCALE GENOMIC DNA]</scope>
    <source>
        <strain evidence="8">FinWhale-01</strain>
    </source>
</reference>
<protein>
    <recommendedName>
        <fullName evidence="7">RETREG1-3/ARL6IP-like N-terminal reticulon-homology domain-containing protein</fullName>
    </recommendedName>
</protein>
<dbReference type="InterPro" id="IPR057282">
    <property type="entry name" value="RETREG1-3-like_RHD"/>
</dbReference>
<name>A0A643BY03_BALPH</name>
<sequence>MAEGDNRSTNLLVSPSSSSRGNRAGPPDFGALRPRSYHPSRARPSSPFPGAGDDACPLGFLGNLCLAVTSRVDSYHLLGKAAETASLEEQLQGWGEVMLMADKVLRWERAWFPPAIVGVVSLVFLTIYYLDPSVLSGVSCFVMFLCLADYLVPILAPRIFGSNKWTTEQQQRFHEICSNLVKTRRRAVGWWKRLFTLKEEKPKMYFMTMIISLAAVAWVGQQVHNLLLTYLIVTFLLLLPGLNQHGIISKYIGMAKREINKLLKQKEKKHE</sequence>
<keyword evidence="2 6" id="KW-0812">Transmembrane</keyword>
<dbReference type="PANTHER" id="PTHR20952:SF0">
    <property type="entry name" value="ADP-RIBOSYLATION FACTOR-LIKE PROTEIN 6-INTERACTING PROTEIN 1"/>
    <property type="match status" value="1"/>
</dbReference>
<evidence type="ECO:0000259" key="7">
    <source>
        <dbReference type="Pfam" id="PF24456"/>
    </source>
</evidence>
<evidence type="ECO:0000256" key="4">
    <source>
        <dbReference type="ARBA" id="ARBA00023136"/>
    </source>
</evidence>
<evidence type="ECO:0000256" key="6">
    <source>
        <dbReference type="SAM" id="Phobius"/>
    </source>
</evidence>
<keyword evidence="3 6" id="KW-1133">Transmembrane helix</keyword>
<feature type="domain" description="RETREG1-3/ARL6IP-like N-terminal reticulon-homology" evidence="7">
    <location>
        <begin position="94"/>
        <end position="251"/>
    </location>
</feature>
<feature type="transmembrane region" description="Helical" evidence="6">
    <location>
        <begin position="136"/>
        <end position="156"/>
    </location>
</feature>
<evidence type="ECO:0000256" key="3">
    <source>
        <dbReference type="ARBA" id="ARBA00022989"/>
    </source>
</evidence>
<proteinExistence type="predicted"/>
<dbReference type="AlphaFoldDB" id="A0A643BY03"/>
<dbReference type="Pfam" id="PF24456">
    <property type="entry name" value="RHD_RETREG1-3"/>
    <property type="match status" value="1"/>
</dbReference>
<evidence type="ECO:0000256" key="2">
    <source>
        <dbReference type="ARBA" id="ARBA00022692"/>
    </source>
</evidence>
<feature type="transmembrane region" description="Helical" evidence="6">
    <location>
        <begin position="110"/>
        <end position="130"/>
    </location>
</feature>